<dbReference type="InterPro" id="IPR001647">
    <property type="entry name" value="HTH_TetR"/>
</dbReference>
<evidence type="ECO:0000256" key="1">
    <source>
        <dbReference type="ARBA" id="ARBA00023125"/>
    </source>
</evidence>
<dbReference type="PANTHER" id="PTHR30055">
    <property type="entry name" value="HTH-TYPE TRANSCRIPTIONAL REGULATOR RUTR"/>
    <property type="match status" value="1"/>
</dbReference>
<evidence type="ECO:0000313" key="4">
    <source>
        <dbReference type="EMBL" id="GAA4408992.1"/>
    </source>
</evidence>
<dbReference type="RefSeq" id="WP_345268783.1">
    <property type="nucleotide sequence ID" value="NZ_BAABHB010000006.1"/>
</dbReference>
<sequence length="192" mass="21950">MRTKDEAKEQLILDAALRLINRVGLAGLKMTDLAREATVATGTVYIYFTDKSALVDRLYAYLLRKSMGDLYAGIEEADPLRVKIRKMARNYLDENVAHPEYTVFFEQYFRSPYTNESAQRQQEEAGLMHPIYALVVQGQRETIIKEADPELLVTLVCGMLNELAKQLTYTGQLVSAEDWETTFSVIWDGIKR</sequence>
<dbReference type="SUPFAM" id="SSF48498">
    <property type="entry name" value="Tetracyclin repressor-like, C-terminal domain"/>
    <property type="match status" value="1"/>
</dbReference>
<accession>A0ABP8KK48</accession>
<feature type="domain" description="HTH tetR-type" evidence="3">
    <location>
        <begin position="6"/>
        <end position="66"/>
    </location>
</feature>
<dbReference type="InterPro" id="IPR009057">
    <property type="entry name" value="Homeodomain-like_sf"/>
</dbReference>
<dbReference type="Pfam" id="PF00440">
    <property type="entry name" value="TetR_N"/>
    <property type="match status" value="1"/>
</dbReference>
<keyword evidence="1 2" id="KW-0238">DNA-binding</keyword>
<dbReference type="PRINTS" id="PR00455">
    <property type="entry name" value="HTHTETR"/>
</dbReference>
<dbReference type="InterPro" id="IPR050109">
    <property type="entry name" value="HTH-type_TetR-like_transc_reg"/>
</dbReference>
<dbReference type="Gene3D" id="1.10.357.10">
    <property type="entry name" value="Tetracycline Repressor, domain 2"/>
    <property type="match status" value="1"/>
</dbReference>
<feature type="DNA-binding region" description="H-T-H motif" evidence="2">
    <location>
        <begin position="29"/>
        <end position="48"/>
    </location>
</feature>
<dbReference type="Pfam" id="PF22604">
    <property type="entry name" value="TetR_HI_0893_C"/>
    <property type="match status" value="1"/>
</dbReference>
<evidence type="ECO:0000256" key="2">
    <source>
        <dbReference type="PROSITE-ProRule" id="PRU00335"/>
    </source>
</evidence>
<keyword evidence="5" id="KW-1185">Reference proteome</keyword>
<comment type="caution">
    <text evidence="4">The sequence shown here is derived from an EMBL/GenBank/DDBJ whole genome shotgun (WGS) entry which is preliminary data.</text>
</comment>
<dbReference type="InterPro" id="IPR054422">
    <property type="entry name" value="TetR-like_HI_0893_C"/>
</dbReference>
<name>A0ABP8KK48_9BACT</name>
<dbReference type="PROSITE" id="PS50977">
    <property type="entry name" value="HTH_TETR_2"/>
    <property type="match status" value="1"/>
</dbReference>
<proteinExistence type="predicted"/>
<dbReference type="InterPro" id="IPR036271">
    <property type="entry name" value="Tet_transcr_reg_TetR-rel_C_sf"/>
</dbReference>
<gene>
    <name evidence="4" type="ORF">GCM10023187_31600</name>
</gene>
<dbReference type="SUPFAM" id="SSF46689">
    <property type="entry name" value="Homeodomain-like"/>
    <property type="match status" value="1"/>
</dbReference>
<evidence type="ECO:0000259" key="3">
    <source>
        <dbReference type="PROSITE" id="PS50977"/>
    </source>
</evidence>
<protein>
    <recommendedName>
        <fullName evidence="3">HTH tetR-type domain-containing protein</fullName>
    </recommendedName>
</protein>
<evidence type="ECO:0000313" key="5">
    <source>
        <dbReference type="Proteomes" id="UP001500936"/>
    </source>
</evidence>
<dbReference type="EMBL" id="BAABHB010000006">
    <property type="protein sequence ID" value="GAA4408992.1"/>
    <property type="molecule type" value="Genomic_DNA"/>
</dbReference>
<organism evidence="4 5">
    <name type="scientific">Nibrella viscosa</name>
    <dbReference type="NCBI Taxonomy" id="1084524"/>
    <lineage>
        <taxon>Bacteria</taxon>
        <taxon>Pseudomonadati</taxon>
        <taxon>Bacteroidota</taxon>
        <taxon>Cytophagia</taxon>
        <taxon>Cytophagales</taxon>
        <taxon>Spirosomataceae</taxon>
        <taxon>Nibrella</taxon>
    </lineage>
</organism>
<reference evidence="5" key="1">
    <citation type="journal article" date="2019" name="Int. J. Syst. Evol. Microbiol.">
        <title>The Global Catalogue of Microorganisms (GCM) 10K type strain sequencing project: providing services to taxonomists for standard genome sequencing and annotation.</title>
        <authorList>
            <consortium name="The Broad Institute Genomics Platform"/>
            <consortium name="The Broad Institute Genome Sequencing Center for Infectious Disease"/>
            <person name="Wu L."/>
            <person name="Ma J."/>
        </authorList>
    </citation>
    <scope>NUCLEOTIDE SEQUENCE [LARGE SCALE GENOMIC DNA]</scope>
    <source>
        <strain evidence="5">JCM 17925</strain>
    </source>
</reference>
<dbReference type="Proteomes" id="UP001500936">
    <property type="component" value="Unassembled WGS sequence"/>
</dbReference>